<accession>B2ZXN9</accession>
<proteinExistence type="predicted"/>
<dbReference type="EMBL" id="AB366653">
    <property type="protein sequence ID" value="BAG41464.1"/>
    <property type="molecule type" value="Genomic_DNA"/>
</dbReference>
<dbReference type="RefSeq" id="YP_001949894.1">
    <property type="nucleotide sequence ID" value="NC_010811.2"/>
</dbReference>
<keyword evidence="2" id="KW-1185">Reference proteome</keyword>
<evidence type="ECO:0000313" key="2">
    <source>
        <dbReference type="Proteomes" id="UP000001034"/>
    </source>
</evidence>
<protein>
    <submittedName>
        <fullName evidence="1">Uncharacterized protein</fullName>
    </submittedName>
</protein>
<dbReference type="KEGG" id="vg:6369754"/>
<sequence>MFIPRAQFAARTSGLYFQGADSENDEVVISCYLPVQEVAKQFGLEALDNVIDYGFCRLRVNELSFVEFATSLRSLRRTIRSLRAWLKSVESTAEENQKESLFKVELSGIRSLRRQQKFEQKAVLAGLRRTALGLGFCNSSFTDPCIAVIFPIEKETVMKTAIVLSTVVASIALYANTGHALSPAVDPEPAISYSLLVYGASAHMDKVGHIDNRTFRPTGNRKLNAVNPGSGFGKRSAMAGWSVPVRTRTRSTNRGYMAYGGYRFKFGDEKGWNANVALKAGYLHGSNRHGLMALPTVGVGYKNVSLEFSAFPYHTDDKGGKGIVVATWLRYQF</sequence>
<dbReference type="Gene3D" id="2.40.160.20">
    <property type="match status" value="1"/>
</dbReference>
<evidence type="ECO:0000313" key="1">
    <source>
        <dbReference type="EMBL" id="BAG41464.1"/>
    </source>
</evidence>
<dbReference type="OrthoDB" id="28934at10239"/>
<name>B2ZXN9_9CAUD</name>
<reference evidence="1 2" key="1">
    <citation type="journal article" date="2010" name="Virology">
        <title>A jumbo phage infecting the phytopathogen Ralstonia solanacearum defines a new lineage of the Myoviridae family.</title>
        <authorList>
            <person name="Yamada T."/>
            <person name="Satoh S."/>
            <person name="Ishikawa H."/>
            <person name="Fujiwara A."/>
            <person name="Kawasaki T."/>
            <person name="Fujie M."/>
            <person name="Ogata H."/>
        </authorList>
    </citation>
    <scope>NUCLEOTIDE SEQUENCE [LARGE SCALE GENOMIC DNA]</scope>
</reference>
<dbReference type="Proteomes" id="UP000001034">
    <property type="component" value="Segment"/>
</dbReference>
<organism evidence="1 2">
    <name type="scientific">Ralstonia phage phiRSL1</name>
    <dbReference type="NCBI Taxonomy" id="1980924"/>
    <lineage>
        <taxon>Viruses</taxon>
        <taxon>Duplodnaviria</taxon>
        <taxon>Heunggongvirae</taxon>
        <taxon>Uroviricota</taxon>
        <taxon>Caudoviricetes</taxon>
        <taxon>Mieseafarmvirus</taxon>
        <taxon>Mieseafarmvirus RSL1</taxon>
    </lineage>
</organism>
<dbReference type="GeneID" id="6369754"/>